<keyword evidence="1" id="KW-1133">Transmembrane helix</keyword>
<feature type="transmembrane region" description="Helical" evidence="1">
    <location>
        <begin position="99"/>
        <end position="118"/>
    </location>
</feature>
<gene>
    <name evidence="2" type="ORF">EDM21_03900</name>
</gene>
<feature type="transmembrane region" description="Helical" evidence="1">
    <location>
        <begin position="205"/>
        <end position="226"/>
    </location>
</feature>
<reference evidence="2 3" key="1">
    <citation type="journal article" date="2019" name="Microorganisms">
        <title>Paenibacillus lutrae sp. nov., A Chitinolytic Species Isolated from A River Otter in Castril Natural Park, Granada, Spain.</title>
        <authorList>
            <person name="Rodriguez M."/>
            <person name="Reina J.C."/>
            <person name="Bejar V."/>
            <person name="Llamas I."/>
        </authorList>
    </citation>
    <scope>NUCLEOTIDE SEQUENCE [LARGE SCALE GENOMIC DNA]</scope>
    <source>
        <strain evidence="2 3">N10</strain>
    </source>
</reference>
<feature type="transmembrane region" description="Helical" evidence="1">
    <location>
        <begin position="148"/>
        <end position="174"/>
    </location>
</feature>
<comment type="caution">
    <text evidence="2">The sequence shown here is derived from an EMBL/GenBank/DDBJ whole genome shotgun (WGS) entry which is preliminary data.</text>
</comment>
<evidence type="ECO:0000313" key="2">
    <source>
        <dbReference type="EMBL" id="MVO98668.1"/>
    </source>
</evidence>
<dbReference type="Proteomes" id="UP000490800">
    <property type="component" value="Unassembled WGS sequence"/>
</dbReference>
<keyword evidence="1" id="KW-0812">Transmembrane</keyword>
<dbReference type="PANTHER" id="PTHR37305:SF1">
    <property type="entry name" value="MEMBRANE PROTEIN"/>
    <property type="match status" value="1"/>
</dbReference>
<dbReference type="GO" id="GO:0005886">
    <property type="term" value="C:plasma membrane"/>
    <property type="evidence" value="ECO:0007669"/>
    <property type="project" value="UniProtKB-SubCell"/>
</dbReference>
<accession>A0A7X3FFR0</accession>
<dbReference type="PANTHER" id="PTHR37305">
    <property type="entry name" value="INTEGRAL MEMBRANE PROTEIN-RELATED"/>
    <property type="match status" value="1"/>
</dbReference>
<organism evidence="2 3">
    <name type="scientific">Paenibacillus lutrae</name>
    <dbReference type="NCBI Taxonomy" id="2078573"/>
    <lineage>
        <taxon>Bacteria</taxon>
        <taxon>Bacillati</taxon>
        <taxon>Bacillota</taxon>
        <taxon>Bacilli</taxon>
        <taxon>Bacillales</taxon>
        <taxon>Paenibacillaceae</taxon>
        <taxon>Paenibacillus</taxon>
    </lineage>
</organism>
<keyword evidence="1" id="KW-0472">Membrane</keyword>
<evidence type="ECO:0000313" key="3">
    <source>
        <dbReference type="Proteomes" id="UP000490800"/>
    </source>
</evidence>
<dbReference type="RefSeq" id="WP_157333079.1">
    <property type="nucleotide sequence ID" value="NZ_RHLK01000002.1"/>
</dbReference>
<name>A0A7X3FFR0_9BACL</name>
<dbReference type="Pfam" id="PF12679">
    <property type="entry name" value="ABC2_membrane_2"/>
    <property type="match status" value="1"/>
</dbReference>
<dbReference type="EMBL" id="RHLK01000002">
    <property type="protein sequence ID" value="MVO98668.1"/>
    <property type="molecule type" value="Genomic_DNA"/>
</dbReference>
<evidence type="ECO:0000256" key="1">
    <source>
        <dbReference type="SAM" id="Phobius"/>
    </source>
</evidence>
<dbReference type="OrthoDB" id="8613028at2"/>
<sequence>MLNLIRNENMKIYRRLTTWVMIALLVSLVGAASYLMYHDSPQANKVDWRQSQTERIQMLEESKTHMPEEAARFDSQIQLAKEYLAKDISPERSAVWESVSFMSSLVAVITVFTVVVAADAMSGEFSSGTIKLLLIRPVSRSKIVLSKYIAAFQFTIVMLLILFASALAINFALYGTGGMSPTLLDLNHAGAIVEKNIIIEMLTSYGYKCVELIMIVTLAFMISTLFRSNSLAIGISLCIMFLGNTISMLMSRYEWSKYLLFSNMDLTRYIHNQPLVEGMTLTFSIMVLAAYFLVFNLLTWTVFRRRDVM</sequence>
<feature type="transmembrane region" description="Helical" evidence="1">
    <location>
        <begin position="281"/>
        <end position="303"/>
    </location>
</feature>
<dbReference type="AlphaFoldDB" id="A0A7X3FFR0"/>
<feature type="transmembrane region" description="Helical" evidence="1">
    <location>
        <begin position="231"/>
        <end position="250"/>
    </location>
</feature>
<proteinExistence type="predicted"/>
<protein>
    <submittedName>
        <fullName evidence="2">ABC transporter permease subunit</fullName>
    </submittedName>
</protein>
<keyword evidence="3" id="KW-1185">Reference proteome</keyword>
<dbReference type="GO" id="GO:0140359">
    <property type="term" value="F:ABC-type transporter activity"/>
    <property type="evidence" value="ECO:0007669"/>
    <property type="project" value="InterPro"/>
</dbReference>
<feature type="transmembrane region" description="Helical" evidence="1">
    <location>
        <begin position="16"/>
        <end position="37"/>
    </location>
</feature>